<protein>
    <recommendedName>
        <fullName evidence="5">Tetratricopeptide repeat protein</fullName>
    </recommendedName>
</protein>
<feature type="region of interest" description="Disordered" evidence="1">
    <location>
        <begin position="860"/>
        <end position="891"/>
    </location>
</feature>
<keyword evidence="4" id="KW-1185">Reference proteome</keyword>
<proteinExistence type="predicted"/>
<feature type="compositionally biased region" description="Basic and acidic residues" evidence="1">
    <location>
        <begin position="500"/>
        <end position="510"/>
    </location>
</feature>
<feature type="region of interest" description="Disordered" evidence="1">
    <location>
        <begin position="648"/>
        <end position="676"/>
    </location>
</feature>
<gene>
    <name evidence="3" type="ORF">COMA2_150086</name>
</gene>
<sequence>MRVNKKSPLKSDKTQASRAHKRGVVGYSRKSALLEEAITQMNAGKYGRSSTALKELLALDPQNMEARRLFATLHLRLGSLIPARQAFDSLIDEAFQRQDYWLAESLLREYLAAGPRCVPFLEKLGGLYQGKGDILEAVAEFGKAIDILIEDPDPDQPQHASQLYDKIRNLAPASPVAFRLASFFDAQTGEVLVRRPVDSGQSIDAPSLDMPEVGQGGGAGPEPMAGVMPGEIQDSLVTAPDFPNAAAVTDSSESLTPPTVRDFPTPQVHTLDGILPPSDPSVREQAQAVSSTSEVGRAASGESRTDEGGSVLSGLQIDDLSGQVDLGSSHSLASPFVSADGVITAQEPDKGLVGTESEASVDAITPSTDIAPTDSTTAQDELLSSIQPAADPGGTSPSQVKAISALVVGSVETQQAPDPKDPMASSGGALKNQEQDGWMPEAEPRAPVDAGGPSTDVAPTDLTIAPDAPLSLIQPVEDISLMPSSQIEEIAVSTFLETERSTVEPLETEHGPSALRQPVENEPIEVLAEEPPGAHSPSSPEPVSGQEVPEPWKQPGFSWESVFNSAWKFGSEHSAPASPPESIETHVEEASPPGAAAARHQEEVLDDQAVEIPEREESTSLGDHTSVGFPIAPMPWDHVQESVISISPSQVDPPLTESLNSAGNPSPHPVEAELPPMVSDSLTQPLSSLDTSVEEAASFSIAQTPQTTALPDLKISAAELEHTAFETEQGSVPAESEPQFRVLSVQTIDGPPLEVPTAALGSPVVADEPVADAVISPPEVPSKGADFLVSVEDDCASATIQSPVQESSAASAQPTCETLSKVTDEIPPPAPLQIQQRIWESPQELIESLQPAREQAAVQAHDPQPQGTACVEARTPSPESGVEQEQSDQAGESIRFVEQPHAAPVAPAPPTSLERQDVSRAMSVAAAVDVLFESSQNVRATETREHVAESHPRRKTSSALARTRLAIAGFVSSCFSTTRAIVVTCVGLVILSGILIALGVGAIGLTWIIMEESPSPVFQSLTTTPQRTLSDFKKNGYLFLVGFDVSVDHDPIQAGYDRKPEPNDGRSALACFGSSGSRIMEGSNASATVMRGWVRSPDPVGAFKSHQQAIKEWGNLHAPALNRYSQWQKLPFEDWGYGQTVSLPCPAVGFSHQLHVADGFLQGIDLGIDRLETDVEAWRIVLSQAKTLPVKMLALQAINDDIAVASGLLVGSDFDGKYLGRITKVLRPLDQGELSIRWPMQSELVSASKTYETQLKAARADAQPVYTIVASALPLPMQRRLNDYAEYYDASYKAAGEGRHGSLPKWKDYIRFPASGLMDHVINPIENIVGLEPLPAWDLYNGLVVDTDAHLRLASLQAWLRRGPADGDLATRIAKAGQNFYDPYTGLPMLMNLKKGVLYSVGHDGKDQDADPLSDVVVQIPVGYMSAAPPKSSASSSKSR</sequence>
<feature type="transmembrane region" description="Helical" evidence="2">
    <location>
        <begin position="980"/>
        <end position="1009"/>
    </location>
</feature>
<feature type="region of interest" description="Disordered" evidence="1">
    <location>
        <begin position="200"/>
        <end position="228"/>
    </location>
</feature>
<evidence type="ECO:0000313" key="4">
    <source>
        <dbReference type="Proteomes" id="UP000198736"/>
    </source>
</evidence>
<feature type="compositionally biased region" description="Polar residues" evidence="1">
    <location>
        <begin position="365"/>
        <end position="378"/>
    </location>
</feature>
<evidence type="ECO:0000256" key="2">
    <source>
        <dbReference type="SAM" id="Phobius"/>
    </source>
</evidence>
<organism evidence="3 4">
    <name type="scientific">Candidatus Nitrospira nitrificans</name>
    <dbReference type="NCBI Taxonomy" id="1742973"/>
    <lineage>
        <taxon>Bacteria</taxon>
        <taxon>Pseudomonadati</taxon>
        <taxon>Nitrospirota</taxon>
        <taxon>Nitrospiria</taxon>
        <taxon>Nitrospirales</taxon>
        <taxon>Nitrospiraceae</taxon>
        <taxon>Nitrospira</taxon>
    </lineage>
</organism>
<feature type="region of interest" description="Disordered" evidence="1">
    <location>
        <begin position="570"/>
        <end position="626"/>
    </location>
</feature>
<evidence type="ECO:0000313" key="3">
    <source>
        <dbReference type="EMBL" id="CUS34072.1"/>
    </source>
</evidence>
<keyword evidence="2" id="KW-1133">Transmembrane helix</keyword>
<dbReference type="EMBL" id="CZPZ01000007">
    <property type="protein sequence ID" value="CUS34072.1"/>
    <property type="molecule type" value="Genomic_DNA"/>
</dbReference>
<evidence type="ECO:0008006" key="5">
    <source>
        <dbReference type="Google" id="ProtNLM"/>
    </source>
</evidence>
<dbReference type="Gene3D" id="1.25.40.10">
    <property type="entry name" value="Tetratricopeptide repeat domain"/>
    <property type="match status" value="1"/>
</dbReference>
<dbReference type="Proteomes" id="UP000198736">
    <property type="component" value="Unassembled WGS sequence"/>
</dbReference>
<feature type="compositionally biased region" description="Polar residues" evidence="1">
    <location>
        <begin position="800"/>
        <end position="821"/>
    </location>
</feature>
<name>A0A0S4LBZ5_9BACT</name>
<dbReference type="InterPro" id="IPR011990">
    <property type="entry name" value="TPR-like_helical_dom_sf"/>
</dbReference>
<dbReference type="SUPFAM" id="SSF48452">
    <property type="entry name" value="TPR-like"/>
    <property type="match status" value="1"/>
</dbReference>
<accession>A0A0S4LBZ5</accession>
<feature type="region of interest" description="Disordered" evidence="1">
    <location>
        <begin position="800"/>
        <end position="828"/>
    </location>
</feature>
<feature type="compositionally biased region" description="Low complexity" evidence="1">
    <location>
        <begin position="572"/>
        <end position="582"/>
    </location>
</feature>
<evidence type="ECO:0000256" key="1">
    <source>
        <dbReference type="SAM" id="MobiDB-lite"/>
    </source>
</evidence>
<keyword evidence="2" id="KW-0472">Membrane</keyword>
<reference evidence="4" key="1">
    <citation type="submission" date="2015-10" db="EMBL/GenBank/DDBJ databases">
        <authorList>
            <person name="Luecker S."/>
            <person name="Luecker S."/>
        </authorList>
    </citation>
    <scope>NUCLEOTIDE SEQUENCE [LARGE SCALE GENOMIC DNA]</scope>
</reference>
<feature type="region of interest" description="Disordered" evidence="1">
    <location>
        <begin position="1"/>
        <end position="24"/>
    </location>
</feature>
<dbReference type="STRING" id="1742973.COMA2_150086"/>
<feature type="region of interest" description="Disordered" evidence="1">
    <location>
        <begin position="351"/>
        <end position="378"/>
    </location>
</feature>
<feature type="region of interest" description="Disordered" evidence="1">
    <location>
        <begin position="247"/>
        <end position="313"/>
    </location>
</feature>
<feature type="region of interest" description="Disordered" evidence="1">
    <location>
        <begin position="500"/>
        <end position="556"/>
    </location>
</feature>
<keyword evidence="2" id="KW-0812">Transmembrane</keyword>
<feature type="region of interest" description="Disordered" evidence="1">
    <location>
        <begin position="413"/>
        <end position="462"/>
    </location>
</feature>